<organism evidence="1">
    <name type="scientific">groundwater metagenome</name>
    <dbReference type="NCBI Taxonomy" id="717931"/>
    <lineage>
        <taxon>unclassified sequences</taxon>
        <taxon>metagenomes</taxon>
        <taxon>ecological metagenomes</taxon>
    </lineage>
</organism>
<name>A0A098E8Z2_9ZZZZ</name>
<proteinExistence type="predicted"/>
<dbReference type="EMBL" id="CCXY01000053">
    <property type="protein sequence ID" value="CEG11450.1"/>
    <property type="molecule type" value="Genomic_DNA"/>
</dbReference>
<dbReference type="InterPro" id="IPR024227">
    <property type="entry name" value="DUF3795"/>
</dbReference>
<evidence type="ECO:0008006" key="2">
    <source>
        <dbReference type="Google" id="ProtNLM"/>
    </source>
</evidence>
<dbReference type="AlphaFoldDB" id="A0A098E8Z2"/>
<sequence length="115" mass="13181">MTDKNLAPVCGIYCGTCEYIGKQCQGCGNVNGKPFWTSQMKVEICPLYDCCINKKHLEHCGLCDEFPCETFTVFYDPSLSEEEAKKAVLARQQELLRRKEIGTEKWLEEKETCKK</sequence>
<gene>
    <name evidence="1" type="ORF">MSIBF_A1460009</name>
</gene>
<dbReference type="Pfam" id="PF12675">
    <property type="entry name" value="DUF3795"/>
    <property type="match status" value="1"/>
</dbReference>
<evidence type="ECO:0000313" key="1">
    <source>
        <dbReference type="EMBL" id="CEG11450.1"/>
    </source>
</evidence>
<accession>A0A098E8Z2</accession>
<reference evidence="1" key="1">
    <citation type="submission" date="2014-09" db="EMBL/GenBank/DDBJ databases">
        <authorList>
            <person name="Probst J Alexander"/>
        </authorList>
    </citation>
    <scope>NUCLEOTIDE SEQUENCE</scope>
</reference>
<protein>
    <recommendedName>
        <fullName evidence="2">DUF3795 domain-containing protein</fullName>
    </recommendedName>
</protein>